<dbReference type="EMBL" id="CABVMM010000004">
    <property type="protein sequence ID" value="VVU99978.1"/>
    <property type="molecule type" value="Genomic_DNA"/>
</dbReference>
<evidence type="ECO:0000313" key="1">
    <source>
        <dbReference type="EMBL" id="VVU99978.1"/>
    </source>
</evidence>
<sequence length="473" mass="54869">MKKLIHLLLWIALPVFSFAQEEPVIAEETLIQEENVFSLEEFLAMVKKHHPVVAQAELKLSEAEAKLLKARGAFDPKLEGGMKEKNYNGTEYYSLFKGSFKIPTWYGIDLKADYEQNDGYYLNGQNTTPEDGIFSAGISVSLLRGLLYNERMNAVKQAKILQNKNELERDILVNSILAEATKAYTDWKLYYDNKEVYEDFLENAQIRFDGVSRTSELGETRAIDTVETKIFLRNRKLDLEQANLKLQKAKLNLSNYLWVDEVPVELEDQLIPQISKESILESLGIENFLGNAEDLSNHPELRSLEFDLQSYDLDIRLRKNNLLPTVDVEYNFLTEQLDEPSYLNTSDYKAGIKVKFPLFLRKERGDLRLAKVKRENTEYKFDQKEWNLKNKIQATEREIISLQDQLEIIANIVEESQVMVTSEKRLFELGESSIFLINSRENKLIDSQLKQNKIQNDYFKAATTLFENLRLNL</sequence>
<reference evidence="1" key="1">
    <citation type="submission" date="2019-09" db="EMBL/GenBank/DDBJ databases">
        <authorList>
            <person name="Rodrigo-Torres L."/>
            <person name="Arahal R. D."/>
            <person name="Lucena T."/>
        </authorList>
    </citation>
    <scope>NUCLEOTIDE SEQUENCE</scope>
    <source>
        <strain evidence="1">ISS653</strain>
    </source>
</reference>
<keyword evidence="2" id="KW-1185">Reference proteome</keyword>
<dbReference type="Proteomes" id="UP000356253">
    <property type="component" value="Unassembled WGS sequence"/>
</dbReference>
<accession>A0AC61Y6K4</accession>
<proteinExistence type="predicted"/>
<protein>
    <submittedName>
        <fullName evidence="1">Uncharacterized protein</fullName>
    </submittedName>
</protein>
<organism evidence="1 2">
    <name type="scientific">Mesonia oceanica</name>
    <dbReference type="NCBI Taxonomy" id="2687242"/>
    <lineage>
        <taxon>Bacteria</taxon>
        <taxon>Pseudomonadati</taxon>
        <taxon>Bacteroidota</taxon>
        <taxon>Flavobacteriia</taxon>
        <taxon>Flavobacteriales</taxon>
        <taxon>Flavobacteriaceae</taxon>
        <taxon>Mesonia</taxon>
    </lineage>
</organism>
<evidence type="ECO:0000313" key="2">
    <source>
        <dbReference type="Proteomes" id="UP000356253"/>
    </source>
</evidence>
<name>A0AC61Y6K4_9FLAO</name>
<gene>
    <name evidence="1" type="ORF">FVB9532_01240</name>
</gene>
<comment type="caution">
    <text evidence="1">The sequence shown here is derived from an EMBL/GenBank/DDBJ whole genome shotgun (WGS) entry which is preliminary data.</text>
</comment>